<organism evidence="1 2">
    <name type="scientific">Diacronema lutheri</name>
    <name type="common">Unicellular marine alga</name>
    <name type="synonym">Monochrysis lutheri</name>
    <dbReference type="NCBI Taxonomy" id="2081491"/>
    <lineage>
        <taxon>Eukaryota</taxon>
        <taxon>Haptista</taxon>
        <taxon>Haptophyta</taxon>
        <taxon>Pavlovophyceae</taxon>
        <taxon>Pavlovales</taxon>
        <taxon>Pavlovaceae</taxon>
        <taxon>Diacronema</taxon>
    </lineage>
</organism>
<dbReference type="OrthoDB" id="10650283at2759"/>
<sequence>MLVEAAATPPGRAHDEGVLSRLEDMLTAMRESGRREARFLRAVASLESILRTARERRSARAFRVWSARASEGAVNGELIFERGVLIDSFTRARLKGERASAATLHAARALALRACACQGRLSARAALRAWTRWALLSERDYFMQAAVRQIGASRAHSLALASSAFLVGHNSLALSAALCSWRRAVDLLGRVREQQQRVLSVHESVLAELRLRALRVLSCADALRTAHLARRLSRWRSAASAIGAAEIAIAQARHHVQAARRVCALVGCLAAREATNETRLLRALGQWGRTVRSRLAASLADERRAAQRHVRVALAASARWRAAAAECPARVADTAAAPRAAAMDGAAAADAPEPCAPVELHRPHAHNCSCARSPSAAASLDNGAASGAALDLSRAERKPQPSVGTPHESDALQLLLGVGARSARSPSAIGGSEALGAALREGHPPDLSRHFTL</sequence>
<gene>
    <name evidence="1" type="ORF">KFE25_007387</name>
</gene>
<name>A0A8J5XR50_DIALT</name>
<keyword evidence="2" id="KW-1185">Reference proteome</keyword>
<comment type="caution">
    <text evidence="1">The sequence shown here is derived from an EMBL/GenBank/DDBJ whole genome shotgun (WGS) entry which is preliminary data.</text>
</comment>
<accession>A0A8J5XR50</accession>
<evidence type="ECO:0000313" key="2">
    <source>
        <dbReference type="Proteomes" id="UP000751190"/>
    </source>
</evidence>
<protein>
    <submittedName>
        <fullName evidence="1">Uncharacterized protein</fullName>
    </submittedName>
</protein>
<evidence type="ECO:0000313" key="1">
    <source>
        <dbReference type="EMBL" id="KAG8468869.1"/>
    </source>
</evidence>
<dbReference type="AlphaFoldDB" id="A0A8J5XR50"/>
<dbReference type="EMBL" id="JAGTXO010000003">
    <property type="protein sequence ID" value="KAG8468869.1"/>
    <property type="molecule type" value="Genomic_DNA"/>
</dbReference>
<reference evidence="1" key="1">
    <citation type="submission" date="2021-05" db="EMBL/GenBank/DDBJ databases">
        <title>The genome of the haptophyte Pavlova lutheri (Diacronema luteri, Pavlovales) - a model for lipid biosynthesis in eukaryotic algae.</title>
        <authorList>
            <person name="Hulatt C.J."/>
            <person name="Posewitz M.C."/>
        </authorList>
    </citation>
    <scope>NUCLEOTIDE SEQUENCE</scope>
    <source>
        <strain evidence="1">NIVA-4/92</strain>
    </source>
</reference>
<proteinExistence type="predicted"/>
<dbReference type="Proteomes" id="UP000751190">
    <property type="component" value="Unassembled WGS sequence"/>
</dbReference>